<evidence type="ECO:0000256" key="2">
    <source>
        <dbReference type="ARBA" id="ARBA00023125"/>
    </source>
</evidence>
<dbReference type="EMBL" id="QRUH01000029">
    <property type="protein sequence ID" value="RGR44428.1"/>
    <property type="molecule type" value="Genomic_DNA"/>
</dbReference>
<evidence type="ECO:0000259" key="4">
    <source>
        <dbReference type="Pfam" id="PF01726"/>
    </source>
</evidence>
<dbReference type="PRINTS" id="PR00035">
    <property type="entry name" value="HTHGNTR"/>
</dbReference>
<protein>
    <submittedName>
        <fullName evidence="5">Winged helix-turn-helix transcriptional regulator</fullName>
    </submittedName>
</protein>
<evidence type="ECO:0000256" key="1">
    <source>
        <dbReference type="ARBA" id="ARBA00023015"/>
    </source>
</evidence>
<dbReference type="Pfam" id="PF01726">
    <property type="entry name" value="LexA_DNA_bind"/>
    <property type="match status" value="1"/>
</dbReference>
<gene>
    <name evidence="5" type="ORF">DWY46_18845</name>
</gene>
<dbReference type="Proteomes" id="UP000285839">
    <property type="component" value="Unassembled WGS sequence"/>
</dbReference>
<dbReference type="InterPro" id="IPR000524">
    <property type="entry name" value="Tscrpt_reg_HTH_GntR"/>
</dbReference>
<comment type="caution">
    <text evidence="5">The sequence shown here is derived from an EMBL/GenBank/DDBJ whole genome shotgun (WGS) entry which is preliminary data.</text>
</comment>
<accession>A0A412EKY9</accession>
<dbReference type="InterPro" id="IPR011991">
    <property type="entry name" value="ArsR-like_HTH"/>
</dbReference>
<keyword evidence="3" id="KW-0804">Transcription</keyword>
<dbReference type="InterPro" id="IPR036388">
    <property type="entry name" value="WH-like_DNA-bd_sf"/>
</dbReference>
<evidence type="ECO:0000256" key="3">
    <source>
        <dbReference type="ARBA" id="ARBA00023163"/>
    </source>
</evidence>
<dbReference type="Gene3D" id="1.10.10.10">
    <property type="entry name" value="Winged helix-like DNA-binding domain superfamily/Winged helix DNA-binding domain"/>
    <property type="match status" value="1"/>
</dbReference>
<dbReference type="GO" id="GO:0004252">
    <property type="term" value="F:serine-type endopeptidase activity"/>
    <property type="evidence" value="ECO:0007669"/>
    <property type="project" value="InterPro"/>
</dbReference>
<dbReference type="InterPro" id="IPR006199">
    <property type="entry name" value="LexA_DNA-bd_dom"/>
</dbReference>
<organism evidence="5 6">
    <name type="scientific">Blautia obeum</name>
    <dbReference type="NCBI Taxonomy" id="40520"/>
    <lineage>
        <taxon>Bacteria</taxon>
        <taxon>Bacillati</taxon>
        <taxon>Bacillota</taxon>
        <taxon>Clostridia</taxon>
        <taxon>Lachnospirales</taxon>
        <taxon>Lachnospiraceae</taxon>
        <taxon>Blautia</taxon>
    </lineage>
</organism>
<reference evidence="5 6" key="1">
    <citation type="submission" date="2018-08" db="EMBL/GenBank/DDBJ databases">
        <title>A genome reference for cultivated species of the human gut microbiota.</title>
        <authorList>
            <person name="Zou Y."/>
            <person name="Xue W."/>
            <person name="Luo G."/>
        </authorList>
    </citation>
    <scope>NUCLEOTIDE SEQUENCE [LARGE SCALE GENOMIC DNA]</scope>
    <source>
        <strain evidence="5 6">AF25-21</strain>
    </source>
</reference>
<keyword evidence="1" id="KW-0805">Transcription regulation</keyword>
<dbReference type="GO" id="GO:0006508">
    <property type="term" value="P:proteolysis"/>
    <property type="evidence" value="ECO:0007669"/>
    <property type="project" value="InterPro"/>
</dbReference>
<proteinExistence type="predicted"/>
<dbReference type="RefSeq" id="WP_118031780.1">
    <property type="nucleotide sequence ID" value="NZ_QRUH01000029.1"/>
</dbReference>
<dbReference type="CDD" id="cd00090">
    <property type="entry name" value="HTH_ARSR"/>
    <property type="match status" value="1"/>
</dbReference>
<feature type="domain" description="LexA repressor DNA-binding" evidence="4">
    <location>
        <begin position="18"/>
        <end position="75"/>
    </location>
</feature>
<dbReference type="AlphaFoldDB" id="A0A412EKY9"/>
<keyword evidence="2" id="KW-0238">DNA-binding</keyword>
<dbReference type="SUPFAM" id="SSF46785">
    <property type="entry name" value="Winged helix' DNA-binding domain"/>
    <property type="match status" value="1"/>
</dbReference>
<dbReference type="GO" id="GO:0003677">
    <property type="term" value="F:DNA binding"/>
    <property type="evidence" value="ECO:0007669"/>
    <property type="project" value="UniProtKB-KW"/>
</dbReference>
<evidence type="ECO:0000313" key="5">
    <source>
        <dbReference type="EMBL" id="RGR44428.1"/>
    </source>
</evidence>
<name>A0A412EKY9_9FIRM</name>
<sequence length="89" mass="10462">MVSKYNTERKYLEGQENRKEIYLFLIRYFTKYGYAPSFKEISESLGISKATVQRHMRQLELDGLIATAHPNTPRAFHLVGYEYQKVAKV</sequence>
<evidence type="ECO:0000313" key="6">
    <source>
        <dbReference type="Proteomes" id="UP000285839"/>
    </source>
</evidence>
<dbReference type="GO" id="GO:0003700">
    <property type="term" value="F:DNA-binding transcription factor activity"/>
    <property type="evidence" value="ECO:0007669"/>
    <property type="project" value="InterPro"/>
</dbReference>
<dbReference type="InterPro" id="IPR036390">
    <property type="entry name" value="WH_DNA-bd_sf"/>
</dbReference>